<dbReference type="SUPFAM" id="SSF47413">
    <property type="entry name" value="lambda repressor-like DNA-binding domains"/>
    <property type="match status" value="1"/>
</dbReference>
<dbReference type="OrthoDB" id="129597at2"/>
<sequence>MTRSLNEFRKQIAPEVQTKAREKALNIVAEMTLAEVRKHRGVKQVELAKRLRMAQPNISQIEARPDALLSTLEQYVAALGGELKLQAVFPDGDQMTIKRIG</sequence>
<accession>A0A432YDW8</accession>
<reference evidence="3" key="1">
    <citation type="journal article" date="2018" name="Front. Microbiol.">
        <title>Genome-Based Analysis Reveals the Taxonomy and Diversity of the Family Idiomarinaceae.</title>
        <authorList>
            <person name="Liu Y."/>
            <person name="Lai Q."/>
            <person name="Shao Z."/>
        </authorList>
    </citation>
    <scope>NUCLEOTIDE SEQUENCE [LARGE SCALE GENOMIC DNA]</scope>
    <source>
        <strain evidence="3">PIM1</strain>
    </source>
</reference>
<dbReference type="InterPro" id="IPR001387">
    <property type="entry name" value="Cro/C1-type_HTH"/>
</dbReference>
<evidence type="ECO:0000313" key="2">
    <source>
        <dbReference type="EMBL" id="RUO59184.1"/>
    </source>
</evidence>
<dbReference type="Gene3D" id="1.10.260.40">
    <property type="entry name" value="lambda repressor-like DNA-binding domains"/>
    <property type="match status" value="1"/>
</dbReference>
<comment type="caution">
    <text evidence="2">The sequence shown here is derived from an EMBL/GenBank/DDBJ whole genome shotgun (WGS) entry which is preliminary data.</text>
</comment>
<organism evidence="2 3">
    <name type="scientific">Pseudidiomarina marina</name>
    <dbReference type="NCBI Taxonomy" id="502366"/>
    <lineage>
        <taxon>Bacteria</taxon>
        <taxon>Pseudomonadati</taxon>
        <taxon>Pseudomonadota</taxon>
        <taxon>Gammaproteobacteria</taxon>
        <taxon>Alteromonadales</taxon>
        <taxon>Idiomarinaceae</taxon>
        <taxon>Pseudidiomarina</taxon>
    </lineage>
</organism>
<gene>
    <name evidence="2" type="ORF">CWI76_09110</name>
</gene>
<dbReference type="SMART" id="SM00530">
    <property type="entry name" value="HTH_XRE"/>
    <property type="match status" value="1"/>
</dbReference>
<dbReference type="Pfam" id="PF01381">
    <property type="entry name" value="HTH_3"/>
    <property type="match status" value="1"/>
</dbReference>
<feature type="domain" description="HTH cro/C1-type" evidence="1">
    <location>
        <begin position="33"/>
        <end position="86"/>
    </location>
</feature>
<dbReference type="GO" id="GO:0003677">
    <property type="term" value="F:DNA binding"/>
    <property type="evidence" value="ECO:0007669"/>
    <property type="project" value="InterPro"/>
</dbReference>
<keyword evidence="3" id="KW-1185">Reference proteome</keyword>
<dbReference type="CDD" id="cd00093">
    <property type="entry name" value="HTH_XRE"/>
    <property type="match status" value="1"/>
</dbReference>
<dbReference type="RefSeq" id="WP_126760034.1">
    <property type="nucleotide sequence ID" value="NZ_CP085233.1"/>
</dbReference>
<dbReference type="Proteomes" id="UP000288127">
    <property type="component" value="Unassembled WGS sequence"/>
</dbReference>
<evidence type="ECO:0000259" key="1">
    <source>
        <dbReference type="PROSITE" id="PS50943"/>
    </source>
</evidence>
<name>A0A432YDW8_9GAMM</name>
<dbReference type="InterPro" id="IPR010982">
    <property type="entry name" value="Lambda_DNA-bd_dom_sf"/>
</dbReference>
<protein>
    <submittedName>
        <fullName evidence="2">Transcriptional regulator</fullName>
    </submittedName>
</protein>
<dbReference type="PROSITE" id="PS50943">
    <property type="entry name" value="HTH_CROC1"/>
    <property type="match status" value="1"/>
</dbReference>
<proteinExistence type="predicted"/>
<evidence type="ECO:0000313" key="3">
    <source>
        <dbReference type="Proteomes" id="UP000288127"/>
    </source>
</evidence>
<dbReference type="AlphaFoldDB" id="A0A432YDW8"/>
<dbReference type="EMBL" id="PIPZ01000003">
    <property type="protein sequence ID" value="RUO59184.1"/>
    <property type="molecule type" value="Genomic_DNA"/>
</dbReference>